<organism evidence="1 2">
    <name type="scientific">Rurimicrobium arvi</name>
    <dbReference type="NCBI Taxonomy" id="2049916"/>
    <lineage>
        <taxon>Bacteria</taxon>
        <taxon>Pseudomonadati</taxon>
        <taxon>Bacteroidota</taxon>
        <taxon>Chitinophagia</taxon>
        <taxon>Chitinophagales</taxon>
        <taxon>Chitinophagaceae</taxon>
        <taxon>Rurimicrobium</taxon>
    </lineage>
</organism>
<reference evidence="2" key="1">
    <citation type="journal article" date="2019" name="Int. J. Syst. Evol. Microbiol.">
        <title>The Global Catalogue of Microorganisms (GCM) 10K type strain sequencing project: providing services to taxonomists for standard genome sequencing and annotation.</title>
        <authorList>
            <consortium name="The Broad Institute Genomics Platform"/>
            <consortium name="The Broad Institute Genome Sequencing Center for Infectious Disease"/>
            <person name="Wu L."/>
            <person name="Ma J."/>
        </authorList>
    </citation>
    <scope>NUCLEOTIDE SEQUENCE [LARGE SCALE GENOMIC DNA]</scope>
    <source>
        <strain evidence="2">JCM 31921</strain>
    </source>
</reference>
<evidence type="ECO:0008006" key="3">
    <source>
        <dbReference type="Google" id="ProtNLM"/>
    </source>
</evidence>
<name>A0ABP8MIE1_9BACT</name>
<dbReference type="EMBL" id="BAABEZ010000004">
    <property type="protein sequence ID" value="GAA4450457.1"/>
    <property type="molecule type" value="Genomic_DNA"/>
</dbReference>
<dbReference type="RefSeq" id="WP_344822621.1">
    <property type="nucleotide sequence ID" value="NZ_BAABEZ010000004.1"/>
</dbReference>
<comment type="caution">
    <text evidence="1">The sequence shown here is derived from an EMBL/GenBank/DDBJ whole genome shotgun (WGS) entry which is preliminary data.</text>
</comment>
<evidence type="ECO:0000313" key="1">
    <source>
        <dbReference type="EMBL" id="GAA4450457.1"/>
    </source>
</evidence>
<gene>
    <name evidence="1" type="ORF">GCM10023092_06340</name>
</gene>
<accession>A0ABP8MIE1</accession>
<protein>
    <recommendedName>
        <fullName evidence="3">Lipoprotein</fullName>
    </recommendedName>
</protein>
<keyword evidence="2" id="KW-1185">Reference proteome</keyword>
<dbReference type="Proteomes" id="UP001501410">
    <property type="component" value="Unassembled WGS sequence"/>
</dbReference>
<proteinExistence type="predicted"/>
<sequence>MAIQYLFRVGVQVTLVILSVVLLSCGESKNLLKSPAQNRRVSGYATDSFRYEVYQLPSGKETLALSLRIVNVAGTQSPLRMLSGNIEQYSTYYEYLLNRAAADFRLVCDKEELAPAAYSVENNYNAFPFETINISFYTGRKARSRKRKVLLFADNVFSHQVIWMKMINDFK</sequence>
<evidence type="ECO:0000313" key="2">
    <source>
        <dbReference type="Proteomes" id="UP001501410"/>
    </source>
</evidence>